<gene>
    <name evidence="2" type="ORF">SAMN05192558_10817</name>
</gene>
<organism evidence="2 3">
    <name type="scientific">Actinokineospora alba</name>
    <dbReference type="NCBI Taxonomy" id="504798"/>
    <lineage>
        <taxon>Bacteria</taxon>
        <taxon>Bacillati</taxon>
        <taxon>Actinomycetota</taxon>
        <taxon>Actinomycetes</taxon>
        <taxon>Pseudonocardiales</taxon>
        <taxon>Pseudonocardiaceae</taxon>
        <taxon>Actinokineospora</taxon>
    </lineage>
</organism>
<dbReference type="OrthoDB" id="5188656at2"/>
<dbReference type="EMBL" id="FNJB01000008">
    <property type="protein sequence ID" value="SDP30291.1"/>
    <property type="molecule type" value="Genomic_DNA"/>
</dbReference>
<feature type="transmembrane region" description="Helical" evidence="1">
    <location>
        <begin position="230"/>
        <end position="251"/>
    </location>
</feature>
<dbReference type="AlphaFoldDB" id="A0A1H0RLB3"/>
<dbReference type="Proteomes" id="UP000199651">
    <property type="component" value="Unassembled WGS sequence"/>
</dbReference>
<keyword evidence="1" id="KW-0472">Membrane</keyword>
<dbReference type="STRING" id="504798.SAMN05421871_11317"/>
<evidence type="ECO:0000256" key="1">
    <source>
        <dbReference type="SAM" id="Phobius"/>
    </source>
</evidence>
<dbReference type="RefSeq" id="WP_091378329.1">
    <property type="nucleotide sequence ID" value="NZ_FNDV01000013.1"/>
</dbReference>
<evidence type="ECO:0000313" key="2">
    <source>
        <dbReference type="EMBL" id="SDP30291.1"/>
    </source>
</evidence>
<sequence>MKNTMLSEWLKIRSLRSSWAVPVVAVLTVAVGGLLAALITAEFDRSTPERQALFASADMSVVLLPLVELTVAAVAALVITGEYGTGSIRPTMVGVPRRSVLFGAKSLVVGAAALVTGLVASFAMYALSWIAVGDRPAPIRPWESVEAGLTTPIAGAVAVTVVALLALGLGTALRSTAGAVVSVTVLIFVVPIISTLLPAPWDMRVYAVSLLHLPPQLAGTAPDALLSQGAALLLAAGYALVPLAVGAWLLARRDA</sequence>
<evidence type="ECO:0000313" key="3">
    <source>
        <dbReference type="Proteomes" id="UP000199651"/>
    </source>
</evidence>
<name>A0A1H0RLB3_9PSEU</name>
<dbReference type="PANTHER" id="PTHR37305">
    <property type="entry name" value="INTEGRAL MEMBRANE PROTEIN-RELATED"/>
    <property type="match status" value="1"/>
</dbReference>
<reference evidence="3" key="1">
    <citation type="submission" date="2016-10" db="EMBL/GenBank/DDBJ databases">
        <authorList>
            <person name="Varghese N."/>
            <person name="Submissions S."/>
        </authorList>
    </citation>
    <scope>NUCLEOTIDE SEQUENCE [LARGE SCALE GENOMIC DNA]</scope>
    <source>
        <strain evidence="3">IBRC-M 10655</strain>
    </source>
</reference>
<keyword evidence="1" id="KW-0812">Transmembrane</keyword>
<accession>A0A1H0RLB3</accession>
<dbReference type="PANTHER" id="PTHR37305:SF1">
    <property type="entry name" value="MEMBRANE PROTEIN"/>
    <property type="match status" value="1"/>
</dbReference>
<protein>
    <submittedName>
        <fullName evidence="2">ABC-2 type transport system permease protein</fullName>
    </submittedName>
</protein>
<feature type="transmembrane region" description="Helical" evidence="1">
    <location>
        <begin position="179"/>
        <end position="201"/>
    </location>
</feature>
<feature type="transmembrane region" description="Helical" evidence="1">
    <location>
        <begin position="59"/>
        <end position="79"/>
    </location>
</feature>
<keyword evidence="3" id="KW-1185">Reference proteome</keyword>
<proteinExistence type="predicted"/>
<feature type="transmembrane region" description="Helical" evidence="1">
    <location>
        <begin position="100"/>
        <end position="127"/>
    </location>
</feature>
<feature type="transmembrane region" description="Helical" evidence="1">
    <location>
        <begin position="147"/>
        <end position="167"/>
    </location>
</feature>
<feature type="transmembrane region" description="Helical" evidence="1">
    <location>
        <begin position="20"/>
        <end position="39"/>
    </location>
</feature>
<keyword evidence="1" id="KW-1133">Transmembrane helix</keyword>